<name>A0ABR1C9L3_NECAM</name>
<feature type="domain" description="Tyrosine specific protein phosphatases" evidence="1">
    <location>
        <begin position="14"/>
        <end position="87"/>
    </location>
</feature>
<dbReference type="InterPro" id="IPR000242">
    <property type="entry name" value="PTP_cat"/>
</dbReference>
<dbReference type="Gene3D" id="3.90.190.10">
    <property type="entry name" value="Protein tyrosine phosphatase superfamily"/>
    <property type="match status" value="1"/>
</dbReference>
<dbReference type="SUPFAM" id="SSF52799">
    <property type="entry name" value="(Phosphotyrosine protein) phosphatases II"/>
    <property type="match status" value="1"/>
</dbReference>
<dbReference type="Proteomes" id="UP001303046">
    <property type="component" value="Unassembled WGS sequence"/>
</dbReference>
<dbReference type="SMART" id="SM00404">
    <property type="entry name" value="PTPc_motif"/>
    <property type="match status" value="1"/>
</dbReference>
<dbReference type="EMBL" id="JAVFWL010000002">
    <property type="protein sequence ID" value="KAK6735186.1"/>
    <property type="molecule type" value="Genomic_DNA"/>
</dbReference>
<keyword evidence="3" id="KW-1185">Reference proteome</keyword>
<accession>A0ABR1C9L3</accession>
<reference evidence="2 3" key="1">
    <citation type="submission" date="2023-08" db="EMBL/GenBank/DDBJ databases">
        <title>A Necator americanus chromosomal reference genome.</title>
        <authorList>
            <person name="Ilik V."/>
            <person name="Petrzelkova K.J."/>
            <person name="Pardy F."/>
            <person name="Fuh T."/>
            <person name="Niatou-Singa F.S."/>
            <person name="Gouil Q."/>
            <person name="Baker L."/>
            <person name="Ritchie M.E."/>
            <person name="Jex A.R."/>
            <person name="Gazzola D."/>
            <person name="Li H."/>
            <person name="Toshio Fujiwara R."/>
            <person name="Zhan B."/>
            <person name="Aroian R.V."/>
            <person name="Pafco B."/>
            <person name="Schwarz E.M."/>
        </authorList>
    </citation>
    <scope>NUCLEOTIDE SEQUENCE [LARGE SCALE GENOMIC DNA]</scope>
    <source>
        <strain evidence="2 3">Aroian</strain>
        <tissue evidence="2">Whole animal</tissue>
    </source>
</reference>
<gene>
    <name evidence="2" type="primary">Necator_chrII.g6191</name>
    <name evidence="2" type="ORF">RB195_018398</name>
</gene>
<dbReference type="InterPro" id="IPR000387">
    <property type="entry name" value="Tyr_Pase_dom"/>
</dbReference>
<protein>
    <recommendedName>
        <fullName evidence="1">Tyrosine specific protein phosphatases domain-containing protein</fullName>
    </recommendedName>
</protein>
<comment type="caution">
    <text evidence="2">The sequence shown here is derived from an EMBL/GenBank/DDBJ whole genome shotgun (WGS) entry which is preliminary data.</text>
</comment>
<sequence length="110" mass="12524">MAPIPMRDLCWVPIRLSNGIRSTIDQEAKTSMIMLVCKDGCSRSGIFCLLDIETERYHTKGRIKLGETIKTIRYQRSNCFDSPELFEAAFNVITEFAKMALDNANAKNMK</sequence>
<proteinExistence type="predicted"/>
<organism evidence="2 3">
    <name type="scientific">Necator americanus</name>
    <name type="common">Human hookworm</name>
    <dbReference type="NCBI Taxonomy" id="51031"/>
    <lineage>
        <taxon>Eukaryota</taxon>
        <taxon>Metazoa</taxon>
        <taxon>Ecdysozoa</taxon>
        <taxon>Nematoda</taxon>
        <taxon>Chromadorea</taxon>
        <taxon>Rhabditida</taxon>
        <taxon>Rhabditina</taxon>
        <taxon>Rhabditomorpha</taxon>
        <taxon>Strongyloidea</taxon>
        <taxon>Ancylostomatidae</taxon>
        <taxon>Bunostominae</taxon>
        <taxon>Necator</taxon>
    </lineage>
</organism>
<evidence type="ECO:0000313" key="3">
    <source>
        <dbReference type="Proteomes" id="UP001303046"/>
    </source>
</evidence>
<dbReference type="InterPro" id="IPR003595">
    <property type="entry name" value="Tyr_Pase_cat"/>
</dbReference>
<dbReference type="InterPro" id="IPR029021">
    <property type="entry name" value="Prot-tyrosine_phosphatase-like"/>
</dbReference>
<dbReference type="Pfam" id="PF00102">
    <property type="entry name" value="Y_phosphatase"/>
    <property type="match status" value="1"/>
</dbReference>
<evidence type="ECO:0000259" key="1">
    <source>
        <dbReference type="PROSITE" id="PS50056"/>
    </source>
</evidence>
<evidence type="ECO:0000313" key="2">
    <source>
        <dbReference type="EMBL" id="KAK6735186.1"/>
    </source>
</evidence>
<dbReference type="PROSITE" id="PS50056">
    <property type="entry name" value="TYR_PHOSPHATASE_2"/>
    <property type="match status" value="1"/>
</dbReference>